<dbReference type="InterPro" id="IPR051077">
    <property type="entry name" value="Ca-dependent_lectin"/>
</dbReference>
<dbReference type="GO" id="GO:0005615">
    <property type="term" value="C:extracellular space"/>
    <property type="evidence" value="ECO:0007669"/>
    <property type="project" value="TreeGrafter"/>
</dbReference>
<evidence type="ECO:0000313" key="2">
    <source>
        <dbReference type="Proteomes" id="UP000593567"/>
    </source>
</evidence>
<reference evidence="1" key="1">
    <citation type="submission" date="2020-06" db="EMBL/GenBank/DDBJ databases">
        <title>Draft genome of Bugula neritina, a colonial animal packing powerful symbionts and potential medicines.</title>
        <authorList>
            <person name="Rayko M."/>
        </authorList>
    </citation>
    <scope>NUCLEOTIDE SEQUENCE [LARGE SCALE GENOMIC DNA]</scope>
    <source>
        <strain evidence="1">Kwan_BN1</strain>
    </source>
</reference>
<proteinExistence type="predicted"/>
<dbReference type="OrthoDB" id="6086925at2759"/>
<dbReference type="Proteomes" id="UP000593567">
    <property type="component" value="Unassembled WGS sequence"/>
</dbReference>
<dbReference type="PANTHER" id="PTHR24024:SF18">
    <property type="entry name" value="SHORT-CHAIN COLLAGEN C4-LIKE"/>
    <property type="match status" value="1"/>
</dbReference>
<evidence type="ECO:0008006" key="3">
    <source>
        <dbReference type="Google" id="ProtNLM"/>
    </source>
</evidence>
<dbReference type="AlphaFoldDB" id="A0A7J7IU07"/>
<dbReference type="EMBL" id="VXIV02003443">
    <property type="protein sequence ID" value="KAF6017006.1"/>
    <property type="molecule type" value="Genomic_DNA"/>
</dbReference>
<keyword evidence="2" id="KW-1185">Reference proteome</keyword>
<dbReference type="PANTHER" id="PTHR24024">
    <property type="entry name" value="PULMONARY SURFACTANT-ASSOCIATED PROTEIN A"/>
    <property type="match status" value="1"/>
</dbReference>
<gene>
    <name evidence="1" type="ORF">EB796_024685</name>
</gene>
<sequence>MFGIIGFAGGSHYSHSGGGVNYQCMPTDPQYNKVYTGSFYGSWISGTEYQSYRYGIFPNSAYEQNVPCARCYTENRPALMMIPAKRSCPSGWTEEYEGYLMADYYDHARAGTYECVDQDPEYINGLSGNTNGALFFFVRTDCFGDGTIGHCPPYDDKKQLTCVVCSK</sequence>
<comment type="caution">
    <text evidence="1">The sequence shown here is derived from an EMBL/GenBank/DDBJ whole genome shotgun (WGS) entry which is preliminary data.</text>
</comment>
<evidence type="ECO:0000313" key="1">
    <source>
        <dbReference type="EMBL" id="KAF6017006.1"/>
    </source>
</evidence>
<organism evidence="1 2">
    <name type="scientific">Bugula neritina</name>
    <name type="common">Brown bryozoan</name>
    <name type="synonym">Sertularia neritina</name>
    <dbReference type="NCBI Taxonomy" id="10212"/>
    <lineage>
        <taxon>Eukaryota</taxon>
        <taxon>Metazoa</taxon>
        <taxon>Spiralia</taxon>
        <taxon>Lophotrochozoa</taxon>
        <taxon>Bryozoa</taxon>
        <taxon>Gymnolaemata</taxon>
        <taxon>Cheilostomatida</taxon>
        <taxon>Flustrina</taxon>
        <taxon>Buguloidea</taxon>
        <taxon>Bugulidae</taxon>
        <taxon>Bugula</taxon>
    </lineage>
</organism>
<protein>
    <recommendedName>
        <fullName evidence="3">Short-chain collagen C4-like</fullName>
    </recommendedName>
</protein>
<accession>A0A7J7IU07</accession>
<name>A0A7J7IU07_BUGNE</name>